<comment type="caution">
    <text evidence="2">The sequence shown here is derived from an EMBL/GenBank/DDBJ whole genome shotgun (WGS) entry which is preliminary data.</text>
</comment>
<evidence type="ECO:0000313" key="3">
    <source>
        <dbReference type="Proteomes" id="UP001642484"/>
    </source>
</evidence>
<protein>
    <recommendedName>
        <fullName evidence="1">Mei2-like C-terminal RNA recognition motif domain-containing protein</fullName>
    </recommendedName>
</protein>
<accession>A0ABP0M0M1</accession>
<sequence>MSKMYYHEQCDEMLEDGLTTIMLRRVPPEMTMASLLAFLDGFAAGKYDFVYLPFDRRKEMNIALAFVNFVDPPSARMAFTLLVSGVFESMSNVRVSAANVQGFSTNLAYFIARFGLQAVLQPNAPVVLQAGQVIDVQLAIAMHVTQDLLREAHKLVQAERMGHGQEGSVRRSKRFMWNLESSSDACLAGEHSASQEQLENGGETPNGCAIHVFILSIIRRRKWATCGSSSFKFSEPEACGKGVR</sequence>
<proteinExistence type="predicted"/>
<feature type="domain" description="Mei2-like C-terminal RNA recognition motif" evidence="1">
    <location>
        <begin position="19"/>
        <end position="109"/>
    </location>
</feature>
<dbReference type="Proteomes" id="UP001642484">
    <property type="component" value="Unassembled WGS sequence"/>
</dbReference>
<dbReference type="Pfam" id="PF04059">
    <property type="entry name" value="RRM_2"/>
    <property type="match status" value="1"/>
</dbReference>
<dbReference type="EMBL" id="CAXAMN010015113">
    <property type="protein sequence ID" value="CAK9045030.1"/>
    <property type="molecule type" value="Genomic_DNA"/>
</dbReference>
<keyword evidence="3" id="KW-1185">Reference proteome</keyword>
<name>A0ABP0M0M1_9DINO</name>
<dbReference type="InterPro" id="IPR007201">
    <property type="entry name" value="Mei2-like_Rrm_C"/>
</dbReference>
<dbReference type="SUPFAM" id="SSF54928">
    <property type="entry name" value="RNA-binding domain, RBD"/>
    <property type="match status" value="1"/>
</dbReference>
<evidence type="ECO:0000313" key="2">
    <source>
        <dbReference type="EMBL" id="CAK9045030.1"/>
    </source>
</evidence>
<reference evidence="2 3" key="1">
    <citation type="submission" date="2024-02" db="EMBL/GenBank/DDBJ databases">
        <authorList>
            <person name="Chen Y."/>
            <person name="Shah S."/>
            <person name="Dougan E. K."/>
            <person name="Thang M."/>
            <person name="Chan C."/>
        </authorList>
    </citation>
    <scope>NUCLEOTIDE SEQUENCE [LARGE SCALE GENOMIC DNA]</scope>
</reference>
<evidence type="ECO:0000259" key="1">
    <source>
        <dbReference type="Pfam" id="PF04059"/>
    </source>
</evidence>
<organism evidence="2 3">
    <name type="scientific">Durusdinium trenchii</name>
    <dbReference type="NCBI Taxonomy" id="1381693"/>
    <lineage>
        <taxon>Eukaryota</taxon>
        <taxon>Sar</taxon>
        <taxon>Alveolata</taxon>
        <taxon>Dinophyceae</taxon>
        <taxon>Suessiales</taxon>
        <taxon>Symbiodiniaceae</taxon>
        <taxon>Durusdinium</taxon>
    </lineage>
</organism>
<gene>
    <name evidence="2" type="ORF">CCMP2556_LOCUS23599</name>
</gene>
<dbReference type="InterPro" id="IPR035979">
    <property type="entry name" value="RBD_domain_sf"/>
</dbReference>